<sequence length="582" mass="62419">MKTRRVTAAIASVLALSLGAAACGGGDDDGNGGGNGKKDAALSSIVNASTKKGGTVSYEHSDVPDSLDPGNTYYGWVQNFSRLYARALTSFKPAAGKEGLEVVPDLAESLGKPSADAKTWTYTLRKGLKYQDGTPITSKDVKYAIERSNFAPEALSNGPTYFKAYLEGGDKYKGPYKDKSADGIKSIETPDDTTIVFKLKQPFADFDYLATFSQTAPVPQAKDTGAKYVQNIVSSGPYQFESYEEGRGATLVRNKNWDAKTDPIRKALPDKVTIKFKVNPVTVDNDLLSDKITADAAGTGVQPQTQPKVLQGKNAGQTDISYAGATQYIALNVNVAPFDNVHCRKAIQWGLDKQSVLDAMGGSPKGDVATTLLPPSVNGYSKFDTYATEGHKGNVAKAKDELKQCGKPNGFNTILTARSDRPAEVAQATAVQESLKKIGVNIEIKQFPSGKYFTNFAGVPTYVHEHKLGMLSMAWGADWPTGYGFLDQVVNGSAIKPSGGTNLMELNDPKINKALTDAIANTDDAARTKAWGDIDKMVLDNASVVPVVYRKNLLLRPKSAANVTVTQAYLGMYDYVLMSSAK</sequence>
<keyword evidence="4" id="KW-1185">Reference proteome</keyword>
<evidence type="ECO:0000313" key="4">
    <source>
        <dbReference type="Proteomes" id="UP001486207"/>
    </source>
</evidence>
<feature type="signal peptide" evidence="1">
    <location>
        <begin position="1"/>
        <end position="22"/>
    </location>
</feature>
<feature type="domain" description="Solute-binding protein family 5" evidence="2">
    <location>
        <begin position="101"/>
        <end position="493"/>
    </location>
</feature>
<dbReference type="PIRSF" id="PIRSF002741">
    <property type="entry name" value="MppA"/>
    <property type="match status" value="1"/>
</dbReference>
<accession>A0ABV1XXE0</accession>
<protein>
    <submittedName>
        <fullName evidence="3">ABC transporter substrate-binding protein</fullName>
    </submittedName>
</protein>
<dbReference type="InterPro" id="IPR000914">
    <property type="entry name" value="SBP_5_dom"/>
</dbReference>
<dbReference type="Gene3D" id="3.10.105.10">
    <property type="entry name" value="Dipeptide-binding Protein, Domain 3"/>
    <property type="match status" value="1"/>
</dbReference>
<dbReference type="Gene3D" id="3.40.190.10">
    <property type="entry name" value="Periplasmic binding protein-like II"/>
    <property type="match status" value="1"/>
</dbReference>
<feature type="chain" id="PRO_5045295502" evidence="1">
    <location>
        <begin position="23"/>
        <end position="582"/>
    </location>
</feature>
<evidence type="ECO:0000313" key="3">
    <source>
        <dbReference type="EMBL" id="MER7376090.1"/>
    </source>
</evidence>
<reference evidence="3 4" key="1">
    <citation type="submission" date="2024-06" db="EMBL/GenBank/DDBJ databases">
        <title>The Natural Products Discovery Center: Release of the First 8490 Sequenced Strains for Exploring Actinobacteria Biosynthetic Diversity.</title>
        <authorList>
            <person name="Kalkreuter E."/>
            <person name="Kautsar S.A."/>
            <person name="Yang D."/>
            <person name="Bader C.D."/>
            <person name="Teijaro C.N."/>
            <person name="Fluegel L."/>
            <person name="Davis C.M."/>
            <person name="Simpson J.R."/>
            <person name="Lauterbach L."/>
            <person name="Steele A.D."/>
            <person name="Gui C."/>
            <person name="Meng S."/>
            <person name="Li G."/>
            <person name="Viehrig K."/>
            <person name="Ye F."/>
            <person name="Su P."/>
            <person name="Kiefer A.F."/>
            <person name="Nichols A."/>
            <person name="Cepeda A.J."/>
            <person name="Yan W."/>
            <person name="Fan B."/>
            <person name="Jiang Y."/>
            <person name="Adhikari A."/>
            <person name="Zheng C.-J."/>
            <person name="Schuster L."/>
            <person name="Cowan T.M."/>
            <person name="Smanski M.J."/>
            <person name="Chevrette M.G."/>
            <person name="De Carvalho L.P.S."/>
            <person name="Shen B."/>
        </authorList>
    </citation>
    <scope>NUCLEOTIDE SEQUENCE [LARGE SCALE GENOMIC DNA]</scope>
    <source>
        <strain evidence="3 4">NPDC000155</strain>
    </source>
</reference>
<keyword evidence="1" id="KW-0732">Signal</keyword>
<dbReference type="PANTHER" id="PTHR30290">
    <property type="entry name" value="PERIPLASMIC BINDING COMPONENT OF ABC TRANSPORTER"/>
    <property type="match status" value="1"/>
</dbReference>
<dbReference type="SUPFAM" id="SSF53850">
    <property type="entry name" value="Periplasmic binding protein-like II"/>
    <property type="match status" value="1"/>
</dbReference>
<dbReference type="InterPro" id="IPR039424">
    <property type="entry name" value="SBP_5"/>
</dbReference>
<evidence type="ECO:0000259" key="2">
    <source>
        <dbReference type="Pfam" id="PF00496"/>
    </source>
</evidence>
<comment type="caution">
    <text evidence="3">The sequence shown here is derived from an EMBL/GenBank/DDBJ whole genome shotgun (WGS) entry which is preliminary data.</text>
</comment>
<evidence type="ECO:0000256" key="1">
    <source>
        <dbReference type="SAM" id="SignalP"/>
    </source>
</evidence>
<dbReference type="PANTHER" id="PTHR30290:SF83">
    <property type="entry name" value="ABC TRANSPORTER SUBSTRATE-BINDING PROTEIN"/>
    <property type="match status" value="1"/>
</dbReference>
<gene>
    <name evidence="3" type="ORF">ABT384_26000</name>
</gene>
<proteinExistence type="predicted"/>
<dbReference type="PROSITE" id="PS51257">
    <property type="entry name" value="PROKAR_LIPOPROTEIN"/>
    <property type="match status" value="1"/>
</dbReference>
<dbReference type="InterPro" id="IPR030678">
    <property type="entry name" value="Peptide/Ni-bd"/>
</dbReference>
<name>A0ABV1XXE0_9ACTN</name>
<dbReference type="EMBL" id="JBEPFB010000012">
    <property type="protein sequence ID" value="MER7376090.1"/>
    <property type="molecule type" value="Genomic_DNA"/>
</dbReference>
<organism evidence="3 4">
    <name type="scientific">Streptomyces lanatus</name>
    <dbReference type="NCBI Taxonomy" id="66900"/>
    <lineage>
        <taxon>Bacteria</taxon>
        <taxon>Bacillati</taxon>
        <taxon>Actinomycetota</taxon>
        <taxon>Actinomycetes</taxon>
        <taxon>Kitasatosporales</taxon>
        <taxon>Streptomycetaceae</taxon>
        <taxon>Streptomyces</taxon>
    </lineage>
</organism>
<dbReference type="Proteomes" id="UP001486207">
    <property type="component" value="Unassembled WGS sequence"/>
</dbReference>
<dbReference type="CDD" id="cd08506">
    <property type="entry name" value="PBP2_clavulanate_OppA2"/>
    <property type="match status" value="1"/>
</dbReference>
<dbReference type="Pfam" id="PF00496">
    <property type="entry name" value="SBP_bac_5"/>
    <property type="match status" value="1"/>
</dbReference>